<feature type="transmembrane region" description="Helical" evidence="8">
    <location>
        <begin position="151"/>
        <end position="174"/>
    </location>
</feature>
<dbReference type="InterPro" id="IPR029044">
    <property type="entry name" value="Nucleotide-diphossugar_trans"/>
</dbReference>
<evidence type="ECO:0000256" key="1">
    <source>
        <dbReference type="ARBA" id="ARBA00004141"/>
    </source>
</evidence>
<feature type="chain" id="PRO_5012827410" description="chitin synthase" evidence="9">
    <location>
        <begin position="28"/>
        <end position="913"/>
    </location>
</feature>
<evidence type="ECO:0000256" key="6">
    <source>
        <dbReference type="ARBA" id="ARBA00023136"/>
    </source>
</evidence>
<dbReference type="GO" id="GO:0004100">
    <property type="term" value="F:chitin synthase activity"/>
    <property type="evidence" value="ECO:0007669"/>
    <property type="project" value="UniProtKB-EC"/>
</dbReference>
<dbReference type="GO" id="GO:0016020">
    <property type="term" value="C:membrane"/>
    <property type="evidence" value="ECO:0007669"/>
    <property type="project" value="UniProtKB-SubCell"/>
</dbReference>
<reference evidence="10 11" key="1">
    <citation type="submission" date="2015-12" db="EMBL/GenBank/DDBJ databases">
        <title>The genome of Folsomia candida.</title>
        <authorList>
            <person name="Faddeeva A."/>
            <person name="Derks M.F."/>
            <person name="Anvar Y."/>
            <person name="Smit S."/>
            <person name="Van Straalen N."/>
            <person name="Roelofs D."/>
        </authorList>
    </citation>
    <scope>NUCLEOTIDE SEQUENCE [LARGE SCALE GENOMIC DNA]</scope>
    <source>
        <strain evidence="10 11">VU population</strain>
        <tissue evidence="10">Whole body</tissue>
    </source>
</reference>
<gene>
    <name evidence="10" type="ORF">Fcan01_13049</name>
</gene>
<keyword evidence="3" id="KW-0808">Transferase</keyword>
<dbReference type="AlphaFoldDB" id="A0A226E635"/>
<feature type="compositionally biased region" description="Low complexity" evidence="7">
    <location>
        <begin position="826"/>
        <end position="843"/>
    </location>
</feature>
<feature type="compositionally biased region" description="Polar residues" evidence="7">
    <location>
        <begin position="761"/>
        <end position="771"/>
    </location>
</feature>
<feature type="transmembrane region" description="Helical" evidence="8">
    <location>
        <begin position="72"/>
        <end position="97"/>
    </location>
</feature>
<dbReference type="GO" id="GO:0006031">
    <property type="term" value="P:chitin biosynthetic process"/>
    <property type="evidence" value="ECO:0007669"/>
    <property type="project" value="TreeGrafter"/>
</dbReference>
<dbReference type="GO" id="GO:0071944">
    <property type="term" value="C:cell periphery"/>
    <property type="evidence" value="ECO:0007669"/>
    <property type="project" value="TreeGrafter"/>
</dbReference>
<evidence type="ECO:0000313" key="10">
    <source>
        <dbReference type="EMBL" id="OXA52351.1"/>
    </source>
</evidence>
<feature type="compositionally biased region" description="Polar residues" evidence="7">
    <location>
        <begin position="745"/>
        <end position="755"/>
    </location>
</feature>
<evidence type="ECO:0000256" key="3">
    <source>
        <dbReference type="ARBA" id="ARBA00022676"/>
    </source>
</evidence>
<evidence type="ECO:0000313" key="11">
    <source>
        <dbReference type="Proteomes" id="UP000198287"/>
    </source>
</evidence>
<evidence type="ECO:0000256" key="9">
    <source>
        <dbReference type="SAM" id="SignalP"/>
    </source>
</evidence>
<proteinExistence type="predicted"/>
<keyword evidence="6 8" id="KW-0472">Membrane</keyword>
<feature type="region of interest" description="Disordered" evidence="7">
    <location>
        <begin position="745"/>
        <end position="771"/>
    </location>
</feature>
<evidence type="ECO:0000256" key="4">
    <source>
        <dbReference type="ARBA" id="ARBA00022692"/>
    </source>
</evidence>
<evidence type="ECO:0000256" key="5">
    <source>
        <dbReference type="ARBA" id="ARBA00022989"/>
    </source>
</evidence>
<dbReference type="PANTHER" id="PTHR22914">
    <property type="entry name" value="CHITIN SYNTHASE"/>
    <property type="match status" value="1"/>
</dbReference>
<feature type="signal peptide" evidence="9">
    <location>
        <begin position="1"/>
        <end position="27"/>
    </location>
</feature>
<dbReference type="PANTHER" id="PTHR22914:SF46">
    <property type="entry name" value="CHITIN SYNTHASE"/>
    <property type="match status" value="1"/>
</dbReference>
<keyword evidence="3" id="KW-0328">Glycosyltransferase</keyword>
<dbReference type="OrthoDB" id="8251461at2759"/>
<accession>A0A226E635</accession>
<dbReference type="Gene3D" id="3.90.550.10">
    <property type="entry name" value="Spore Coat Polysaccharide Biosynthesis Protein SpsA, Chain A"/>
    <property type="match status" value="1"/>
</dbReference>
<feature type="region of interest" description="Disordered" evidence="7">
    <location>
        <begin position="810"/>
        <end position="851"/>
    </location>
</feature>
<dbReference type="EC" id="2.4.1.16" evidence="2"/>
<name>A0A226E635_FOLCA</name>
<keyword evidence="4 8" id="KW-0812">Transmembrane</keyword>
<keyword evidence="5 8" id="KW-1133">Transmembrane helix</keyword>
<keyword evidence="11" id="KW-1185">Reference proteome</keyword>
<dbReference type="SUPFAM" id="SSF53448">
    <property type="entry name" value="Nucleotide-diphospho-sugar transferases"/>
    <property type="match status" value="1"/>
</dbReference>
<dbReference type="STRING" id="158441.A0A226E635"/>
<evidence type="ECO:0000256" key="7">
    <source>
        <dbReference type="SAM" id="MobiDB-lite"/>
    </source>
</evidence>
<dbReference type="Pfam" id="PF03142">
    <property type="entry name" value="Chitin_synth_2"/>
    <property type="match status" value="1"/>
</dbReference>
<protein>
    <recommendedName>
        <fullName evidence="2">chitin synthase</fullName>
        <ecNumber evidence="2">2.4.1.16</ecNumber>
    </recommendedName>
</protein>
<keyword evidence="9" id="KW-0732">Signal</keyword>
<dbReference type="InterPro" id="IPR004835">
    <property type="entry name" value="Chitin_synth"/>
</dbReference>
<feature type="transmembrane region" description="Helical" evidence="8">
    <location>
        <begin position="586"/>
        <end position="606"/>
    </location>
</feature>
<comment type="subcellular location">
    <subcellularLocation>
        <location evidence="1">Membrane</location>
        <topology evidence="1">Multi-pass membrane protein</topology>
    </subcellularLocation>
</comment>
<dbReference type="Proteomes" id="UP000198287">
    <property type="component" value="Unassembled WGS sequence"/>
</dbReference>
<comment type="caution">
    <text evidence="10">The sequence shown here is derived from an EMBL/GenBank/DDBJ whole genome shotgun (WGS) entry which is preliminary data.</text>
</comment>
<feature type="transmembrane region" description="Helical" evidence="8">
    <location>
        <begin position="109"/>
        <end position="131"/>
    </location>
</feature>
<organism evidence="10 11">
    <name type="scientific">Folsomia candida</name>
    <name type="common">Springtail</name>
    <dbReference type="NCBI Taxonomy" id="158441"/>
    <lineage>
        <taxon>Eukaryota</taxon>
        <taxon>Metazoa</taxon>
        <taxon>Ecdysozoa</taxon>
        <taxon>Arthropoda</taxon>
        <taxon>Hexapoda</taxon>
        <taxon>Collembola</taxon>
        <taxon>Entomobryomorpha</taxon>
        <taxon>Isotomoidea</taxon>
        <taxon>Isotomidae</taxon>
        <taxon>Proisotominae</taxon>
        <taxon>Folsomia</taxon>
    </lineage>
</organism>
<evidence type="ECO:0000256" key="8">
    <source>
        <dbReference type="SAM" id="Phobius"/>
    </source>
</evidence>
<evidence type="ECO:0000256" key="2">
    <source>
        <dbReference type="ARBA" id="ARBA00012543"/>
    </source>
</evidence>
<dbReference type="EMBL" id="LNIX01000007">
    <property type="protein sequence ID" value="OXA52351.1"/>
    <property type="molecule type" value="Genomic_DNA"/>
</dbReference>
<sequence length="913" mass="102847">MFRLKKYCIANLFALQLLFVFTNKVTSTNLFQNSILLQQQNNFTSETLNHDESGPVLVVSGKDLHYNLGVQIVISIFLIIAYFDFIFQTVLLFYVFIQLIMKLKSTDEMFFAGLGITVYTSLRSTFVLFFLYPIPWDWAPSLSSLAFDILIYINTAWFVFFFGFSSLTCVYYMIFVGTTGKRMKGSVIDPKTGLEPMVVVLMPIYNEEPDALFRAVESAIRCNYPSDRLHIFLAFDEASETTLYFSLLKKLRVLSKEVSEEIKAKLEIIPENEGNCDFEIFPPRLEWYIESVRVTICRFPHEGKSPTQGKSFKVINNIYGGQDDSDAGGCADADSVANTLILFIDSDIILHENAIHNFVVSAVANPKIRGMTGLVTCRTSRTFNIFQYLQDAEYIDGQIFNRTSEASLGAVTCLPGALTLIRLSALQQVAPSYFREIDKRRTTDFHRFHLGEDRYMTFLLTENSEGPYQVRFISSATCKTDAPDTFQKLLKQRRRWFLGGFVNDVSTMISPVMWKKVPFVVLLNTYTYASRSLSWILPIMVISISVNQNPGLALYIMVITFGVKYVLLCINALVMTRNKICSSYILLFFISPVFNWIVNLYAVWTWNTRSWGGPRTDDGDGKVVSKVQVIEEVMNQREEATGKTRKSLGQIKTVSRLIDNNMRNKTEEINRFGSIRSTNSSNHSGGKYNSNNEVPIKKFVPFPYETEFLGGGGYDMNDDSCILVPPTPKLSISMSPIASVRSLRGQHTPTQNLLSPDTKASLHQSHSMPDLHTFSQSNAPYLFAKLSPDVQKRASSFRLDTSYLAKVEDLATPENSHQRDTSFNQRLSGRSSPSGSATSLGSREPSVHNLDIFTGNNPISSSSSALGDYQSRVNNHKICDPNSAVDHTDDDVVDIVIHVPDFSVMSDSNFGPE</sequence>
<feature type="transmembrane region" description="Helical" evidence="8">
    <location>
        <begin position="552"/>
        <end position="574"/>
    </location>
</feature>